<keyword evidence="4" id="KW-1185">Reference proteome</keyword>
<reference evidence="3 4" key="1">
    <citation type="submission" date="2021-07" db="EMBL/GenBank/DDBJ databases">
        <title>Whole genome sequencing of non-tuberculosis mycobacteria type-strains.</title>
        <authorList>
            <person name="Igarashi Y."/>
            <person name="Osugi A."/>
            <person name="Mitarai S."/>
        </authorList>
    </citation>
    <scope>NUCLEOTIDE SEQUENCE [LARGE SCALE GENOMIC DNA]</scope>
    <source>
        <strain evidence="3 4">JCM 16370</strain>
    </source>
</reference>
<proteinExistence type="predicted"/>
<keyword evidence="2" id="KW-1133">Transmembrane helix</keyword>
<evidence type="ECO:0000256" key="2">
    <source>
        <dbReference type="SAM" id="Phobius"/>
    </source>
</evidence>
<keyword evidence="2" id="KW-0812">Transmembrane</keyword>
<dbReference type="Proteomes" id="UP000825367">
    <property type="component" value="Chromosome"/>
</dbReference>
<evidence type="ECO:0008006" key="5">
    <source>
        <dbReference type="Google" id="ProtNLM"/>
    </source>
</evidence>
<protein>
    <recommendedName>
        <fullName evidence="5">Secreted protein</fullName>
    </recommendedName>
</protein>
<accession>A0ABX8VJ17</accession>
<evidence type="ECO:0000256" key="1">
    <source>
        <dbReference type="SAM" id="MobiDB-lite"/>
    </source>
</evidence>
<sequence length="70" mass="7915">MWVLIAKVALVAFLVVGVTILVFAYRRGLRRARGQRTQPDPNLGPGSVRGVMPPTPLPEWAYWDEDEPRQ</sequence>
<evidence type="ECO:0000313" key="3">
    <source>
        <dbReference type="EMBL" id="QYL17804.1"/>
    </source>
</evidence>
<name>A0ABX8VJ17_9MYCO</name>
<feature type="transmembrane region" description="Helical" evidence="2">
    <location>
        <begin position="6"/>
        <end position="25"/>
    </location>
</feature>
<feature type="region of interest" description="Disordered" evidence="1">
    <location>
        <begin position="31"/>
        <end position="70"/>
    </location>
</feature>
<keyword evidence="2" id="KW-0472">Membrane</keyword>
<evidence type="ECO:0000313" key="4">
    <source>
        <dbReference type="Proteomes" id="UP000825367"/>
    </source>
</evidence>
<organism evidence="3 4">
    <name type="scientific">Mycolicibacterium pallens</name>
    <dbReference type="NCBI Taxonomy" id="370524"/>
    <lineage>
        <taxon>Bacteria</taxon>
        <taxon>Bacillati</taxon>
        <taxon>Actinomycetota</taxon>
        <taxon>Actinomycetes</taxon>
        <taxon>Mycobacteriales</taxon>
        <taxon>Mycobacteriaceae</taxon>
        <taxon>Mycolicibacterium</taxon>
    </lineage>
</organism>
<dbReference type="EMBL" id="CP080333">
    <property type="protein sequence ID" value="QYL17804.1"/>
    <property type="molecule type" value="Genomic_DNA"/>
</dbReference>
<gene>
    <name evidence="3" type="ORF">K0O64_04390</name>
</gene>